<evidence type="ECO:0000313" key="3">
    <source>
        <dbReference type="Proteomes" id="UP001237448"/>
    </source>
</evidence>
<gene>
    <name evidence="2" type="ORF">J3R73_003304</name>
</gene>
<evidence type="ECO:0000313" key="2">
    <source>
        <dbReference type="EMBL" id="MDQ0393512.1"/>
    </source>
</evidence>
<accession>A0ABU0FGP5</accession>
<protein>
    <submittedName>
        <fullName evidence="2">Uncharacterized protein</fullName>
    </submittedName>
</protein>
<comment type="caution">
    <text evidence="2">The sequence shown here is derived from an EMBL/GenBank/DDBJ whole genome shotgun (WGS) entry which is preliminary data.</text>
</comment>
<sequence length="230" mass="25421">MDDGRRRLFCLAMQSALARGGKKLATDVAGRRARRSRSSVRPNPFEDAVGVAYTEIGRNTALVAMACAPGTKRAPRSRQSIPNRRRQGRPRLHKRTRMLPDLRLLRCAGVGQAGEDHLQGPKRPVSPADDPNFHAFEPDESVAAEKEITDARSRRWCHEPTPTGCRSPGRGCSGGRRRPLFALAIEAEWRKRAIGVVPALPKARPEGQRPIIRSITIWTTNYAANATYSA</sequence>
<feature type="compositionally biased region" description="Basic residues" evidence="1">
    <location>
        <begin position="83"/>
        <end position="96"/>
    </location>
</feature>
<feature type="region of interest" description="Disordered" evidence="1">
    <location>
        <begin position="69"/>
        <end position="96"/>
    </location>
</feature>
<organism evidence="2 3">
    <name type="scientific">Labrys monachus</name>
    <dbReference type="NCBI Taxonomy" id="217067"/>
    <lineage>
        <taxon>Bacteria</taxon>
        <taxon>Pseudomonadati</taxon>
        <taxon>Pseudomonadota</taxon>
        <taxon>Alphaproteobacteria</taxon>
        <taxon>Hyphomicrobiales</taxon>
        <taxon>Xanthobacteraceae</taxon>
        <taxon>Labrys</taxon>
    </lineage>
</organism>
<feature type="region of interest" description="Disordered" evidence="1">
    <location>
        <begin position="113"/>
        <end position="144"/>
    </location>
</feature>
<keyword evidence="3" id="KW-1185">Reference proteome</keyword>
<evidence type="ECO:0000256" key="1">
    <source>
        <dbReference type="SAM" id="MobiDB-lite"/>
    </source>
</evidence>
<dbReference type="Proteomes" id="UP001237448">
    <property type="component" value="Unassembled WGS sequence"/>
</dbReference>
<dbReference type="EMBL" id="JAUSVK010000001">
    <property type="protein sequence ID" value="MDQ0393512.1"/>
    <property type="molecule type" value="Genomic_DNA"/>
</dbReference>
<reference evidence="2 3" key="1">
    <citation type="submission" date="2023-07" db="EMBL/GenBank/DDBJ databases">
        <title>Genomic Encyclopedia of Type Strains, Phase IV (KMG-IV): sequencing the most valuable type-strain genomes for metagenomic binning, comparative biology and taxonomic classification.</title>
        <authorList>
            <person name="Goeker M."/>
        </authorList>
    </citation>
    <scope>NUCLEOTIDE SEQUENCE [LARGE SCALE GENOMIC DNA]</scope>
    <source>
        <strain evidence="2 3">DSM 5896</strain>
    </source>
</reference>
<proteinExistence type="predicted"/>
<name>A0ABU0FGP5_9HYPH</name>